<reference evidence="3" key="1">
    <citation type="submission" date="2020-01" db="EMBL/GenBank/DDBJ databases">
        <title>Development of genomics and gene disruption for Polysphondylium violaceum indicates a role for the polyketide synthase stlB in stalk morphogenesis.</title>
        <authorList>
            <person name="Narita B."/>
            <person name="Kawabe Y."/>
            <person name="Kin K."/>
            <person name="Saito T."/>
            <person name="Gibbs R."/>
            <person name="Kuspa A."/>
            <person name="Muzny D."/>
            <person name="Queller D."/>
            <person name="Richards S."/>
            <person name="Strassman J."/>
            <person name="Sucgang R."/>
            <person name="Worley K."/>
            <person name="Schaap P."/>
        </authorList>
    </citation>
    <scope>NUCLEOTIDE SEQUENCE</scope>
    <source>
        <strain evidence="3">QSvi11</strain>
    </source>
</reference>
<dbReference type="PANTHER" id="PTHR32134:SF180">
    <property type="entry name" value="FNIP REPEAT-CONTAINING PROTEIN"/>
    <property type="match status" value="1"/>
</dbReference>
<keyword evidence="1" id="KW-0677">Repeat</keyword>
<organism evidence="3 4">
    <name type="scientific">Polysphondylium violaceum</name>
    <dbReference type="NCBI Taxonomy" id="133409"/>
    <lineage>
        <taxon>Eukaryota</taxon>
        <taxon>Amoebozoa</taxon>
        <taxon>Evosea</taxon>
        <taxon>Eumycetozoa</taxon>
        <taxon>Dictyostelia</taxon>
        <taxon>Dictyosteliales</taxon>
        <taxon>Dictyosteliaceae</taxon>
        <taxon>Polysphondylium</taxon>
    </lineage>
</organism>
<sequence>MTKSFYLIWRNIYIRRLIRNHVCQDLVFDVLVDGWQKLDDIDYKYLSLFTDKEKLDYNISIRLKGRDVVEQYVDNQFYDLINDVDIKYYVEDILDFSVFHRSVQKLSLTIAHRSSTAINQLPSSLTYLYVDCPRHSPQVLKHILSSLPTNLKTLRLQETLDENMITSECRLPDSLTNLDFSSVYNNFKWFVVPPNKVFKHSILVVDSMDAITWLKSNKWIQTIFVVSTGKYIEVSSANPIPEHAINVTINSNVDLIEKGIVFSPQLELLKCDYGIPFSHYTHLRALILNGYPEKLEMHVLPITTQLLQISSYNQPLEANVLPPNLTKLTLDNFNQPLSQGILPNSLTELSLREFDHPLMPFVLPPNLTELNIANFKQQATISPNTLPSSLTYLDMGSFTGSFEPLCQPLDHLTDLLISSLDPTVSTILRNVKDLDLSIETIPNARYGTCLFNTGIETLYLQIPNTCSLYPKSFPPTIKNLTLDNFKIQSKGVIPSTCKYLKSLSMLIYPDFIPKSTIYKKIDDDSDSDDSDDDDSDDSGGDSDDFDEDSDYTDDDSL</sequence>
<dbReference type="PANTHER" id="PTHR32134">
    <property type="entry name" value="FNIP REPEAT-CONTAINING PROTEIN"/>
    <property type="match status" value="1"/>
</dbReference>
<proteinExistence type="predicted"/>
<evidence type="ECO:0000313" key="4">
    <source>
        <dbReference type="Proteomes" id="UP000695562"/>
    </source>
</evidence>
<protein>
    <recommendedName>
        <fullName evidence="5">FNIP repeat-containing protein</fullName>
    </recommendedName>
</protein>
<evidence type="ECO:0000256" key="1">
    <source>
        <dbReference type="ARBA" id="ARBA00022737"/>
    </source>
</evidence>
<keyword evidence="4" id="KW-1185">Reference proteome</keyword>
<comment type="caution">
    <text evidence="3">The sequence shown here is derived from an EMBL/GenBank/DDBJ whole genome shotgun (WGS) entry which is preliminary data.</text>
</comment>
<feature type="compositionally biased region" description="Acidic residues" evidence="2">
    <location>
        <begin position="523"/>
        <end position="557"/>
    </location>
</feature>
<dbReference type="Proteomes" id="UP000695562">
    <property type="component" value="Unassembled WGS sequence"/>
</dbReference>
<gene>
    <name evidence="3" type="ORF">CYY_009209</name>
</gene>
<dbReference type="InterPro" id="IPR008615">
    <property type="entry name" value="FNIP"/>
</dbReference>
<dbReference type="InterPro" id="IPR051251">
    <property type="entry name" value="STK_FNIP-Repeat"/>
</dbReference>
<dbReference type="EMBL" id="AJWJ01000655">
    <property type="protein sequence ID" value="KAF2069476.1"/>
    <property type="molecule type" value="Genomic_DNA"/>
</dbReference>
<evidence type="ECO:0000313" key="3">
    <source>
        <dbReference type="EMBL" id="KAF2069476.1"/>
    </source>
</evidence>
<feature type="region of interest" description="Disordered" evidence="2">
    <location>
        <begin position="520"/>
        <end position="557"/>
    </location>
</feature>
<dbReference type="SUPFAM" id="SSF52047">
    <property type="entry name" value="RNI-like"/>
    <property type="match status" value="1"/>
</dbReference>
<evidence type="ECO:0008006" key="5">
    <source>
        <dbReference type="Google" id="ProtNLM"/>
    </source>
</evidence>
<accession>A0A8J4PU07</accession>
<name>A0A8J4PU07_9MYCE</name>
<dbReference type="AlphaFoldDB" id="A0A8J4PU07"/>
<evidence type="ECO:0000256" key="2">
    <source>
        <dbReference type="SAM" id="MobiDB-lite"/>
    </source>
</evidence>
<dbReference type="Pfam" id="PF05725">
    <property type="entry name" value="FNIP"/>
    <property type="match status" value="3"/>
</dbReference>